<feature type="compositionally biased region" description="Basic and acidic residues" evidence="1">
    <location>
        <begin position="31"/>
        <end position="44"/>
    </location>
</feature>
<feature type="non-terminal residue" evidence="2">
    <location>
        <position position="1"/>
    </location>
</feature>
<protein>
    <submittedName>
        <fullName evidence="2">Uncharacterized protein</fullName>
    </submittedName>
</protein>
<proteinExistence type="predicted"/>
<name>A0A1A8FRB1_9TELE</name>
<evidence type="ECO:0000313" key="2">
    <source>
        <dbReference type="EMBL" id="SBQ61905.1"/>
    </source>
</evidence>
<gene>
    <name evidence="2" type="primary">Nfu_g_1_021717</name>
</gene>
<accession>A0A1A8FRB1</accession>
<feature type="region of interest" description="Disordered" evidence="1">
    <location>
        <begin position="20"/>
        <end position="92"/>
    </location>
</feature>
<evidence type="ECO:0000256" key="1">
    <source>
        <dbReference type="SAM" id="MobiDB-lite"/>
    </source>
</evidence>
<sequence>QRSRWPFPLLQEHHCAAAAERRGGCGGASAESRRQEKGEPEKIPIYKTCRLLKYRPTPPPPSPSLLTALPIRQTGGGRDLGRRAPRRQERTK</sequence>
<organism evidence="2">
    <name type="scientific">Nothobranchius korthausae</name>
    <dbReference type="NCBI Taxonomy" id="1143690"/>
    <lineage>
        <taxon>Eukaryota</taxon>
        <taxon>Metazoa</taxon>
        <taxon>Chordata</taxon>
        <taxon>Craniata</taxon>
        <taxon>Vertebrata</taxon>
        <taxon>Euteleostomi</taxon>
        <taxon>Actinopterygii</taxon>
        <taxon>Neopterygii</taxon>
        <taxon>Teleostei</taxon>
        <taxon>Neoteleostei</taxon>
        <taxon>Acanthomorphata</taxon>
        <taxon>Ovalentaria</taxon>
        <taxon>Atherinomorphae</taxon>
        <taxon>Cyprinodontiformes</taxon>
        <taxon>Nothobranchiidae</taxon>
        <taxon>Nothobranchius</taxon>
    </lineage>
</organism>
<reference evidence="2" key="1">
    <citation type="submission" date="2016-05" db="EMBL/GenBank/DDBJ databases">
        <authorList>
            <person name="Lavstsen T."/>
            <person name="Jespersen J.S."/>
        </authorList>
    </citation>
    <scope>NUCLEOTIDE SEQUENCE</scope>
    <source>
        <tissue evidence="2">Brain</tissue>
    </source>
</reference>
<dbReference type="AlphaFoldDB" id="A0A1A8FRB1"/>
<reference evidence="2" key="2">
    <citation type="submission" date="2016-06" db="EMBL/GenBank/DDBJ databases">
        <title>The genome of a short-lived fish provides insights into sex chromosome evolution and the genetic control of aging.</title>
        <authorList>
            <person name="Reichwald K."/>
            <person name="Felder M."/>
            <person name="Petzold A."/>
            <person name="Koch P."/>
            <person name="Groth M."/>
            <person name="Platzer M."/>
        </authorList>
    </citation>
    <scope>NUCLEOTIDE SEQUENCE</scope>
    <source>
        <tissue evidence="2">Brain</tissue>
    </source>
</reference>
<dbReference type="EMBL" id="HAEB01015378">
    <property type="protein sequence ID" value="SBQ61905.1"/>
    <property type="molecule type" value="Transcribed_RNA"/>
</dbReference>
<feature type="compositionally biased region" description="Basic and acidic residues" evidence="1">
    <location>
        <begin position="79"/>
        <end position="92"/>
    </location>
</feature>
<feature type="non-terminal residue" evidence="2">
    <location>
        <position position="92"/>
    </location>
</feature>